<gene>
    <name evidence="1" type="ORF">C9J12_26070</name>
</gene>
<protein>
    <submittedName>
        <fullName evidence="1">Uncharacterized protein</fullName>
    </submittedName>
</protein>
<dbReference type="AlphaFoldDB" id="A0A2T3J7J4"/>
<sequence>MEISRNQLKQTLDVLSQGYVCLDENLRQGVLVYIESQLIEQTVERDQYLSLECFHCDYPYARMGSATDIDFFNGQEMTKEDKPFIGDRFKTIDIRICSVVGTHRSKPVYRWKTIGRFQEHEILEAINALIVSLGSDEYFSYCASCLEVRPTGYLNNNACDCGIETVQNISEFKANHLSAAY</sequence>
<dbReference type="Proteomes" id="UP000240987">
    <property type="component" value="Unassembled WGS sequence"/>
</dbReference>
<keyword evidence="2" id="KW-1185">Reference proteome</keyword>
<dbReference type="EMBL" id="PYMJ01000044">
    <property type="protein sequence ID" value="PSU44685.1"/>
    <property type="molecule type" value="Genomic_DNA"/>
</dbReference>
<dbReference type="OrthoDB" id="5814344at2"/>
<organism evidence="1 2">
    <name type="scientific">Photobacterium frigidiphilum</name>
    <dbReference type="NCBI Taxonomy" id="264736"/>
    <lineage>
        <taxon>Bacteria</taxon>
        <taxon>Pseudomonadati</taxon>
        <taxon>Pseudomonadota</taxon>
        <taxon>Gammaproteobacteria</taxon>
        <taxon>Vibrionales</taxon>
        <taxon>Vibrionaceae</taxon>
        <taxon>Photobacterium</taxon>
    </lineage>
</organism>
<evidence type="ECO:0000313" key="1">
    <source>
        <dbReference type="EMBL" id="PSU44685.1"/>
    </source>
</evidence>
<accession>A0A2T3J7J4</accession>
<name>A0A2T3J7J4_9GAMM</name>
<evidence type="ECO:0000313" key="2">
    <source>
        <dbReference type="Proteomes" id="UP000240987"/>
    </source>
</evidence>
<proteinExistence type="predicted"/>
<reference evidence="1 2" key="1">
    <citation type="submission" date="2018-01" db="EMBL/GenBank/DDBJ databases">
        <title>Whole genome sequencing of Histamine producing bacteria.</title>
        <authorList>
            <person name="Butler K."/>
        </authorList>
    </citation>
    <scope>NUCLEOTIDE SEQUENCE [LARGE SCALE GENOMIC DNA]</scope>
    <source>
        <strain evidence="1 2">JCM 12947</strain>
    </source>
</reference>
<dbReference type="RefSeq" id="WP_107245512.1">
    <property type="nucleotide sequence ID" value="NZ_PYMJ01000044.1"/>
</dbReference>
<comment type="caution">
    <text evidence="1">The sequence shown here is derived from an EMBL/GenBank/DDBJ whole genome shotgun (WGS) entry which is preliminary data.</text>
</comment>